<proteinExistence type="predicted"/>
<name>A0A411CQL3_9CAUD</name>
<reference evidence="1 2" key="1">
    <citation type="submission" date="2019-01" db="EMBL/GenBank/DDBJ databases">
        <authorList>
            <person name="Adair T.L."/>
            <person name="Lucas L.G."/>
            <person name="Young A.M."/>
            <person name="Antrich S.C."/>
            <person name="Baird A.G."/>
            <person name="Dunn E.L."/>
            <person name="Fernandes B.I."/>
            <person name="Fraley E.G."/>
            <person name="Ghanem A.X."/>
            <person name="Gilbert M.G."/>
            <person name="Morris T.B."/>
            <person name="Nortch B.D."/>
            <person name="Overcash M.E."/>
            <person name="Pavleszek K.E."/>
            <person name="Pellegrini L.I.O."/>
            <person name="Pham L.T."/>
            <person name="Rule L.S."/>
            <person name="Schultz E.M."/>
            <person name="Smith J."/>
            <person name="Thong B.J."/>
            <person name="Turner H.A."/>
            <person name="Walker G."/>
            <person name="Whitaker Z.J."/>
            <person name="Wilsey R.N."/>
            <person name="Yanney R.L."/>
            <person name="Klyczek K."/>
            <person name="Garlena R.A."/>
            <person name="Russell D.A."/>
            <person name="Pope W.H."/>
            <person name="Jacobs-Sera D."/>
            <person name="Hatfull G.F."/>
        </authorList>
    </citation>
    <scope>NUCLEOTIDE SEQUENCE [LARGE SCALE GENOMIC DNA]</scope>
</reference>
<protein>
    <recommendedName>
        <fullName evidence="3">SsDNA binding protein</fullName>
    </recommendedName>
</protein>
<organism evidence="1 2">
    <name type="scientific">Arthrobacter phage Sonali</name>
    <dbReference type="NCBI Taxonomy" id="2510495"/>
    <lineage>
        <taxon>Viruses</taxon>
        <taxon>Duplodnaviria</taxon>
        <taxon>Heunggongvirae</taxon>
        <taxon>Uroviricota</taxon>
        <taxon>Caudoviricetes</taxon>
        <taxon>Sonalivirus</taxon>
        <taxon>Sonalivirus sonali</taxon>
    </lineage>
</organism>
<evidence type="ECO:0008006" key="3">
    <source>
        <dbReference type="Google" id="ProtNLM"/>
    </source>
</evidence>
<gene>
    <name evidence="1" type="primary">99</name>
    <name evidence="1" type="ORF">SEA_SONALI_99</name>
</gene>
<dbReference type="EMBL" id="MK411746">
    <property type="protein sequence ID" value="QAY16211.1"/>
    <property type="molecule type" value="Genomic_DNA"/>
</dbReference>
<evidence type="ECO:0000313" key="1">
    <source>
        <dbReference type="EMBL" id="QAY16211.1"/>
    </source>
</evidence>
<dbReference type="Proteomes" id="UP000289206">
    <property type="component" value="Segment"/>
</dbReference>
<dbReference type="KEGG" id="vg:55011190"/>
<dbReference type="RefSeq" id="YP_009819772.1">
    <property type="nucleotide sequence ID" value="NC_048152.1"/>
</dbReference>
<accession>A0A411CQL3</accession>
<evidence type="ECO:0000313" key="2">
    <source>
        <dbReference type="Proteomes" id="UP000289206"/>
    </source>
</evidence>
<keyword evidence="2" id="KW-1185">Reference proteome</keyword>
<sequence length="281" mass="31389">MVEWHYTYFSSKEQPPTKEQAMSNHINIALNLETYADPFPGKAKDDMVFIACGRCDGEGRLDHYHTTFGGICFKCNGSKGERVTAEVARKRERGRVQRRNAAERKVAARQEFHNAQMEAAEAAFPVLAAWWEEMEGNNFLTDLWGKAFDYELSEKQIAAAAATIARKRDRQAARQAEKDAAAPAPSGKLEVTGEVVSVKYQDSDFGGAWKMIVKGEGGFKVWATIPAKLWDALEAEADEDHNVQAEEFIGRQVKFTATLEVSDRDESFAFAKRPSKASLVK</sequence>
<dbReference type="GeneID" id="55011190"/>